<keyword evidence="1 3" id="KW-0378">Hydrolase</keyword>
<dbReference type="KEGG" id="pstg:E8M01_07380"/>
<dbReference type="PRINTS" id="PR00111">
    <property type="entry name" value="ABHYDROLASE"/>
</dbReference>
<dbReference type="Gene3D" id="3.40.50.1820">
    <property type="entry name" value="alpha/beta hydrolase"/>
    <property type="match status" value="1"/>
</dbReference>
<protein>
    <submittedName>
        <fullName evidence="3">Alpha/beta fold hydrolase</fullName>
    </submittedName>
</protein>
<reference evidence="3 4" key="1">
    <citation type="submission" date="2019-04" db="EMBL/GenBank/DDBJ databases">
        <title>Phreatobacter aquaticus sp. nov.</title>
        <authorList>
            <person name="Choi A."/>
        </authorList>
    </citation>
    <scope>NUCLEOTIDE SEQUENCE [LARGE SCALE GENOMIC DNA]</scope>
    <source>
        <strain evidence="3 4">KCTC 52518</strain>
    </source>
</reference>
<name>A0A4D7B7G3_9HYPH</name>
<dbReference type="InterPro" id="IPR000073">
    <property type="entry name" value="AB_hydrolase_1"/>
</dbReference>
<dbReference type="GO" id="GO:0016020">
    <property type="term" value="C:membrane"/>
    <property type="evidence" value="ECO:0007669"/>
    <property type="project" value="TreeGrafter"/>
</dbReference>
<evidence type="ECO:0000313" key="3">
    <source>
        <dbReference type="EMBL" id="QCI64082.1"/>
    </source>
</evidence>
<evidence type="ECO:0000313" key="4">
    <source>
        <dbReference type="Proteomes" id="UP000298781"/>
    </source>
</evidence>
<dbReference type="PANTHER" id="PTHR43798:SF31">
    <property type="entry name" value="AB HYDROLASE SUPERFAMILY PROTEIN YCLE"/>
    <property type="match status" value="1"/>
</dbReference>
<dbReference type="InterPro" id="IPR050266">
    <property type="entry name" value="AB_hydrolase_sf"/>
</dbReference>
<sequence length="286" mass="29891">MGGGGRGLRRARPMTSMPAPPMLHGLAYRVSGTGSRTIVLIHELGGSLESFDAVAPGLDTAAHVLRYDQRGAGRSETPPRPATLDQHVADLGRLVADLGLPHPLNLVAAAAGALIALGYAGRHPDRVASLVLLAPAVSADDARRAYLEARAEACLEGGMAAIAEATLDRSFPAALRPDIQRFASYRERFIANDPVSYAAANRLLAATDLATVIGALAIPCLVLAGTMDPLRPAEDLRALAARFRDGHFAEVASGHLMAVQAPGAVARHVEDFTTAHSRLAPVALHP</sequence>
<evidence type="ECO:0000256" key="1">
    <source>
        <dbReference type="ARBA" id="ARBA00022801"/>
    </source>
</evidence>
<dbReference type="SUPFAM" id="SSF53474">
    <property type="entry name" value="alpha/beta-Hydrolases"/>
    <property type="match status" value="1"/>
</dbReference>
<dbReference type="EMBL" id="CP039690">
    <property type="protein sequence ID" value="QCI64082.1"/>
    <property type="molecule type" value="Genomic_DNA"/>
</dbReference>
<organism evidence="3 4">
    <name type="scientific">Phreatobacter stygius</name>
    <dbReference type="NCBI Taxonomy" id="1940610"/>
    <lineage>
        <taxon>Bacteria</taxon>
        <taxon>Pseudomonadati</taxon>
        <taxon>Pseudomonadota</taxon>
        <taxon>Alphaproteobacteria</taxon>
        <taxon>Hyphomicrobiales</taxon>
        <taxon>Phreatobacteraceae</taxon>
        <taxon>Phreatobacter</taxon>
    </lineage>
</organism>
<dbReference type="PANTHER" id="PTHR43798">
    <property type="entry name" value="MONOACYLGLYCEROL LIPASE"/>
    <property type="match status" value="1"/>
</dbReference>
<accession>A0A4D7B7G3</accession>
<dbReference type="InterPro" id="IPR029058">
    <property type="entry name" value="AB_hydrolase_fold"/>
</dbReference>
<dbReference type="Pfam" id="PF00561">
    <property type="entry name" value="Abhydrolase_1"/>
    <property type="match status" value="1"/>
</dbReference>
<dbReference type="Proteomes" id="UP000298781">
    <property type="component" value="Chromosome"/>
</dbReference>
<evidence type="ECO:0000259" key="2">
    <source>
        <dbReference type="Pfam" id="PF00561"/>
    </source>
</evidence>
<dbReference type="AlphaFoldDB" id="A0A4D7B7G3"/>
<proteinExistence type="predicted"/>
<gene>
    <name evidence="3" type="ORF">E8M01_07380</name>
</gene>
<keyword evidence="4" id="KW-1185">Reference proteome</keyword>
<dbReference type="OrthoDB" id="7267294at2"/>
<feature type="domain" description="AB hydrolase-1" evidence="2">
    <location>
        <begin position="37"/>
        <end position="258"/>
    </location>
</feature>
<dbReference type="GO" id="GO:0016787">
    <property type="term" value="F:hydrolase activity"/>
    <property type="evidence" value="ECO:0007669"/>
    <property type="project" value="UniProtKB-KW"/>
</dbReference>